<accession>A0A481ZCK8</accession>
<dbReference type="InterPro" id="IPR008921">
    <property type="entry name" value="DNA_pol3_clamp-load_cplx_C"/>
</dbReference>
<gene>
    <name evidence="2" type="ORF">LCPAC404_01100</name>
</gene>
<dbReference type="Gene3D" id="3.90.550.10">
    <property type="entry name" value="Spore Coat Polysaccharide Biosynthesis Protein SpsA, Chain A"/>
    <property type="match status" value="1"/>
</dbReference>
<dbReference type="InterPro" id="IPR029044">
    <property type="entry name" value="Nucleotide-diphossugar_trans"/>
</dbReference>
<dbReference type="EMBL" id="MK500595">
    <property type="protein sequence ID" value="QBK93406.1"/>
    <property type="molecule type" value="Genomic_DNA"/>
</dbReference>
<dbReference type="GO" id="GO:0003677">
    <property type="term" value="F:DNA binding"/>
    <property type="evidence" value="ECO:0007669"/>
    <property type="project" value="InterPro"/>
</dbReference>
<name>A0A481ZCK8_9VIRU</name>
<proteinExistence type="predicted"/>
<evidence type="ECO:0000259" key="1">
    <source>
        <dbReference type="Pfam" id="PF14216"/>
    </source>
</evidence>
<protein>
    <recommendedName>
        <fullName evidence="1">DUF4326 domain-containing protein</fullName>
    </recommendedName>
</protein>
<dbReference type="InterPro" id="IPR025475">
    <property type="entry name" value="DUF4326"/>
</dbReference>
<dbReference type="SUPFAM" id="SSF48019">
    <property type="entry name" value="post-AAA+ oligomerization domain-like"/>
    <property type="match status" value="1"/>
</dbReference>
<dbReference type="GO" id="GO:0006260">
    <property type="term" value="P:DNA replication"/>
    <property type="evidence" value="ECO:0007669"/>
    <property type="project" value="InterPro"/>
</dbReference>
<dbReference type="GO" id="GO:0016757">
    <property type="term" value="F:glycosyltransferase activity"/>
    <property type="evidence" value="ECO:0007669"/>
    <property type="project" value="InterPro"/>
</dbReference>
<dbReference type="InterPro" id="IPR002495">
    <property type="entry name" value="Glyco_trans_8"/>
</dbReference>
<dbReference type="SUPFAM" id="SSF53448">
    <property type="entry name" value="Nucleotide-diphospho-sugar transferases"/>
    <property type="match status" value="1"/>
</dbReference>
<sequence>MNISTIPNIYLDFDISVRRGHWRDSVIICAKLFDIDQKLLWDKLFMYCIEDIGPADPKQLLFVSAMHKLYLKNTKNFLSAITAAVSLSKSKKTRVNAWAFKIYGSSLNNTEVPDDIIEKFKRSFIARDLDTSLYWINLLSLGKKDIIKKASIAINVDKTNWSQLLVKTALLRDSVQDIAMFIAQLIHLRCEKFSLDYRIDNTAIDRSLERYVDTDVEHNISTVERSFEYYVKVYAVLENEDDIWTYLSQFYLFTSLKERKMEYLMNDVYPNYPSGTIKTMTVRQNAFVTLVMFDDRYIPGALALAQSLRNVGSQSDLICMVTDDVSVDAVFALNAIYDVVIRVEKIQKKFRGLFGIKQNEIYGDEFLSTVFTKWRCLEFTRYSKVCFVDADVLFLKNPDDIFDLPAPAGSFINPWSTPPEGLYGDLKHREQIDSNVIEKSLYINDTRDFVVFGSFILLEPSMEAVEMMHSILDEHDVYATNLGTKSGPDELLISETFLRMKIPWTNISIKYHLIWWKYEQRRYGEQGRRINKEDIIGLHYFNKEKPWLRAEKDWESYYDLTFWFKTRNDLRREANMKRSDITWKKMIPFLEDPGRTMCVTITDDVKTDIDSIEEHQTLKSTPEPVRVRIRGGKVVQDCDVYVGRSCTMGGWSKVEKVKKGNKKWKNPFNPKQKKYSHLGKSEKLQQVLRDYEIHIRKMINNDPTMIDELRGFGGKTLGCFCSDSGTIEYPLCHATIICKLFVELEKTGNISVE</sequence>
<dbReference type="Pfam" id="PF01501">
    <property type="entry name" value="Glyco_transf_8"/>
    <property type="match status" value="1"/>
</dbReference>
<feature type="domain" description="DUF4326" evidence="1">
    <location>
        <begin position="632"/>
        <end position="738"/>
    </location>
</feature>
<reference evidence="2" key="1">
    <citation type="journal article" date="2019" name="MBio">
        <title>Virus Genomes from Deep Sea Sediments Expand the Ocean Megavirome and Support Independent Origins of Viral Gigantism.</title>
        <authorList>
            <person name="Backstrom D."/>
            <person name="Yutin N."/>
            <person name="Jorgensen S.L."/>
            <person name="Dharamshi J."/>
            <person name="Homa F."/>
            <person name="Zaremba-Niedwiedzka K."/>
            <person name="Spang A."/>
            <person name="Wolf Y.I."/>
            <person name="Koonin E.V."/>
            <person name="Ettema T.J."/>
        </authorList>
    </citation>
    <scope>NUCLEOTIDE SEQUENCE</scope>
</reference>
<evidence type="ECO:0000313" key="2">
    <source>
        <dbReference type="EMBL" id="QBK93406.1"/>
    </source>
</evidence>
<dbReference type="Pfam" id="PF14216">
    <property type="entry name" value="DUF4326"/>
    <property type="match status" value="1"/>
</dbReference>
<dbReference type="Gene3D" id="1.20.272.10">
    <property type="match status" value="1"/>
</dbReference>
<organism evidence="2">
    <name type="scientific">Pithovirus LCPAC404</name>
    <dbReference type="NCBI Taxonomy" id="2506597"/>
    <lineage>
        <taxon>Viruses</taxon>
        <taxon>Pithoviruses</taxon>
    </lineage>
</organism>
<dbReference type="InterPro" id="IPR050587">
    <property type="entry name" value="GNT1/Glycosyltrans_8"/>
</dbReference>
<dbReference type="PANTHER" id="PTHR11183">
    <property type="entry name" value="GLYCOGENIN SUBFAMILY MEMBER"/>
    <property type="match status" value="1"/>
</dbReference>